<keyword evidence="3" id="KW-0408">Iron</keyword>
<evidence type="ECO:0000256" key="4">
    <source>
        <dbReference type="ARBA" id="ARBA00023014"/>
    </source>
</evidence>
<dbReference type="SFLD" id="SFLDG01386">
    <property type="entry name" value="main_SPASM_domain-containing"/>
    <property type="match status" value="1"/>
</dbReference>
<name>A0A7G9YIE5_9EURY</name>
<keyword evidence="6" id="KW-0560">Oxidoreductase</keyword>
<evidence type="ECO:0000256" key="2">
    <source>
        <dbReference type="ARBA" id="ARBA00022723"/>
    </source>
</evidence>
<evidence type="ECO:0000256" key="3">
    <source>
        <dbReference type="ARBA" id="ARBA00023004"/>
    </source>
</evidence>
<dbReference type="InterPro" id="IPR013785">
    <property type="entry name" value="Aldolase_TIM"/>
</dbReference>
<dbReference type="InterPro" id="IPR050377">
    <property type="entry name" value="Radical_SAM_PqqE_MftC-like"/>
</dbReference>
<dbReference type="InterPro" id="IPR007197">
    <property type="entry name" value="rSAM"/>
</dbReference>
<dbReference type="CDD" id="cd01335">
    <property type="entry name" value="Radical_SAM"/>
    <property type="match status" value="1"/>
</dbReference>
<feature type="domain" description="Radical SAM core" evidence="5">
    <location>
        <begin position="82"/>
        <end position="291"/>
    </location>
</feature>
<dbReference type="FunFam" id="3.20.20.70:FF:000352">
    <property type="entry name" value="Metallo cofactor biosynthesis protein"/>
    <property type="match status" value="1"/>
</dbReference>
<dbReference type="GO" id="GO:0006783">
    <property type="term" value="P:heme biosynthetic process"/>
    <property type="evidence" value="ECO:0007669"/>
    <property type="project" value="TreeGrafter"/>
</dbReference>
<dbReference type="PANTHER" id="PTHR11228">
    <property type="entry name" value="RADICAL SAM DOMAIN PROTEIN"/>
    <property type="match status" value="1"/>
</dbReference>
<dbReference type="GO" id="GO:0051536">
    <property type="term" value="F:iron-sulfur cluster binding"/>
    <property type="evidence" value="ECO:0007669"/>
    <property type="project" value="UniProtKB-KW"/>
</dbReference>
<keyword evidence="2" id="KW-0479">Metal-binding</keyword>
<keyword evidence="4" id="KW-0411">Iron-sulfur</keyword>
<dbReference type="InterPro" id="IPR023885">
    <property type="entry name" value="4Fe4S-binding_SPASM_dom"/>
</dbReference>
<dbReference type="Pfam" id="PF13186">
    <property type="entry name" value="SPASM"/>
    <property type="match status" value="1"/>
</dbReference>
<dbReference type="GO" id="GO:0016491">
    <property type="term" value="F:oxidoreductase activity"/>
    <property type="evidence" value="ECO:0007669"/>
    <property type="project" value="UniProtKB-KW"/>
</dbReference>
<dbReference type="SMART" id="SM00729">
    <property type="entry name" value="Elp3"/>
    <property type="match status" value="1"/>
</dbReference>
<sequence length="370" mass="41750">MYPIYKRPWFSVWLDANGRMTMKGILAPIVKPFTSDLLDLFENSIPIGENGEELIFSTWMPPIPGKAFDRLVESQFNARLGKNIPDQVTISVTEECPNRCIHCALPDTDNRDSLSPDEVKEIIDQVIEMGTTMIIFDGGEPMVYPELAEVVSHVDPDKAIATVFTSGTGLTREMAESLRSAGMFAVNVSLDSPYQEEHDRMRGRSGVFDDALAAIKNSLAAGMLVNIYVVLSPMNVNDLREFYSLAVKTGAQELSFYEIVPTGRWIDHESDVLSDLDRETLDSFVKWAADDRRVRVFSIPHAMKTTGCFAGRRWLHITPQGDVLPCACIPISYGNIREESIRTIWKRIRKDSAYNAKSCLMRDPEFRRRL</sequence>
<dbReference type="AlphaFoldDB" id="A0A7G9YIE5"/>
<evidence type="ECO:0000313" key="6">
    <source>
        <dbReference type="EMBL" id="QNO47779.1"/>
    </source>
</evidence>
<gene>
    <name evidence="6" type="primary">pqqE</name>
    <name evidence="6" type="ORF">FMEMAFBA_00037</name>
</gene>
<proteinExistence type="predicted"/>
<keyword evidence="1" id="KW-0949">S-adenosyl-L-methionine</keyword>
<dbReference type="EMBL" id="MT631274">
    <property type="protein sequence ID" value="QNO47779.1"/>
    <property type="molecule type" value="Genomic_DNA"/>
</dbReference>
<dbReference type="EC" id="1.21.98.4" evidence="6"/>
<dbReference type="SFLD" id="SFLDG01067">
    <property type="entry name" value="SPASM/twitch_domain_containing"/>
    <property type="match status" value="1"/>
</dbReference>
<evidence type="ECO:0000256" key="1">
    <source>
        <dbReference type="ARBA" id="ARBA00022691"/>
    </source>
</evidence>
<dbReference type="Gene3D" id="3.20.20.70">
    <property type="entry name" value="Aldolase class I"/>
    <property type="match status" value="1"/>
</dbReference>
<dbReference type="InterPro" id="IPR058240">
    <property type="entry name" value="rSAM_sf"/>
</dbReference>
<evidence type="ECO:0000259" key="5">
    <source>
        <dbReference type="PROSITE" id="PS51918"/>
    </source>
</evidence>
<protein>
    <submittedName>
        <fullName evidence="6">PqqA peptide cyclase</fullName>
        <ecNumber evidence="6">1.21.98.4</ecNumber>
    </submittedName>
</protein>
<reference evidence="6" key="1">
    <citation type="submission" date="2020-06" db="EMBL/GenBank/DDBJ databases">
        <title>Unique genomic features of the anaerobic methanotrophic archaea.</title>
        <authorList>
            <person name="Chadwick G.L."/>
            <person name="Skennerton C.T."/>
            <person name="Laso-Perez R."/>
            <person name="Leu A.O."/>
            <person name="Speth D.R."/>
            <person name="Yu H."/>
            <person name="Morgan-Lang C."/>
            <person name="Hatzenpichler R."/>
            <person name="Goudeau D."/>
            <person name="Malmstrom R."/>
            <person name="Brazelton W.J."/>
            <person name="Woyke T."/>
            <person name="Hallam S.J."/>
            <person name="Tyson G.W."/>
            <person name="Wegener G."/>
            <person name="Boetius A."/>
            <person name="Orphan V."/>
        </authorList>
    </citation>
    <scope>NUCLEOTIDE SEQUENCE</scope>
</reference>
<dbReference type="GO" id="GO:0046872">
    <property type="term" value="F:metal ion binding"/>
    <property type="evidence" value="ECO:0007669"/>
    <property type="project" value="UniProtKB-KW"/>
</dbReference>
<organism evidence="6">
    <name type="scientific">Candidatus Methanogaster sp. ANME-2c ERB4</name>
    <dbReference type="NCBI Taxonomy" id="2759911"/>
    <lineage>
        <taxon>Archaea</taxon>
        <taxon>Methanobacteriati</taxon>
        <taxon>Methanobacteriota</taxon>
        <taxon>Stenosarchaea group</taxon>
        <taxon>Methanomicrobia</taxon>
        <taxon>Methanosarcinales</taxon>
        <taxon>ANME-2 cluster</taxon>
        <taxon>Candidatus Methanogasteraceae</taxon>
        <taxon>Candidatus Methanogaster</taxon>
    </lineage>
</organism>
<dbReference type="CDD" id="cd21128">
    <property type="entry name" value="SPASM_rSAM"/>
    <property type="match status" value="1"/>
</dbReference>
<dbReference type="InterPro" id="IPR006638">
    <property type="entry name" value="Elp3/MiaA/NifB-like_rSAM"/>
</dbReference>
<dbReference type="SUPFAM" id="SSF102114">
    <property type="entry name" value="Radical SAM enzymes"/>
    <property type="match status" value="1"/>
</dbReference>
<dbReference type="Pfam" id="PF04055">
    <property type="entry name" value="Radical_SAM"/>
    <property type="match status" value="1"/>
</dbReference>
<dbReference type="PANTHER" id="PTHR11228:SF7">
    <property type="entry name" value="PQQA PEPTIDE CYCLASE"/>
    <property type="match status" value="1"/>
</dbReference>
<accession>A0A7G9YIE5</accession>
<dbReference type="SFLD" id="SFLDS00029">
    <property type="entry name" value="Radical_SAM"/>
    <property type="match status" value="1"/>
</dbReference>
<dbReference type="PROSITE" id="PS51918">
    <property type="entry name" value="RADICAL_SAM"/>
    <property type="match status" value="1"/>
</dbReference>